<keyword evidence="2" id="KW-1185">Reference proteome</keyword>
<protein>
    <submittedName>
        <fullName evidence="1">Uncharacterized protein</fullName>
    </submittedName>
</protein>
<gene>
    <name evidence="1" type="ORF">M9458_033749</name>
</gene>
<dbReference type="AlphaFoldDB" id="A0ABD0P4X7"/>
<proteinExistence type="predicted"/>
<reference evidence="1 2" key="1">
    <citation type="submission" date="2024-05" db="EMBL/GenBank/DDBJ databases">
        <title>Genome sequencing and assembly of Indian major carp, Cirrhinus mrigala (Hamilton, 1822).</title>
        <authorList>
            <person name="Mohindra V."/>
            <person name="Chowdhury L.M."/>
            <person name="Lal K."/>
            <person name="Jena J.K."/>
        </authorList>
    </citation>
    <scope>NUCLEOTIDE SEQUENCE [LARGE SCALE GENOMIC DNA]</scope>
    <source>
        <strain evidence="1">CM1030</strain>
        <tissue evidence="1">Blood</tissue>
    </source>
</reference>
<dbReference type="Proteomes" id="UP001529510">
    <property type="component" value="Unassembled WGS sequence"/>
</dbReference>
<evidence type="ECO:0000313" key="2">
    <source>
        <dbReference type="Proteomes" id="UP001529510"/>
    </source>
</evidence>
<dbReference type="EMBL" id="JAMKFB020000017">
    <property type="protein sequence ID" value="KAL0169153.1"/>
    <property type="molecule type" value="Genomic_DNA"/>
</dbReference>
<feature type="non-terminal residue" evidence="1">
    <location>
        <position position="1"/>
    </location>
</feature>
<accession>A0ABD0P4X7</accession>
<name>A0ABD0P4X7_CIRMR</name>
<feature type="non-terminal residue" evidence="1">
    <location>
        <position position="50"/>
    </location>
</feature>
<sequence>TQYYKLLRSPSVDQSLVDSDPEGLPLLSSSLATYVNVLPSPGARPNNDVK</sequence>
<organism evidence="1 2">
    <name type="scientific">Cirrhinus mrigala</name>
    <name type="common">Mrigala</name>
    <dbReference type="NCBI Taxonomy" id="683832"/>
    <lineage>
        <taxon>Eukaryota</taxon>
        <taxon>Metazoa</taxon>
        <taxon>Chordata</taxon>
        <taxon>Craniata</taxon>
        <taxon>Vertebrata</taxon>
        <taxon>Euteleostomi</taxon>
        <taxon>Actinopterygii</taxon>
        <taxon>Neopterygii</taxon>
        <taxon>Teleostei</taxon>
        <taxon>Ostariophysi</taxon>
        <taxon>Cypriniformes</taxon>
        <taxon>Cyprinidae</taxon>
        <taxon>Labeoninae</taxon>
        <taxon>Labeonini</taxon>
        <taxon>Cirrhinus</taxon>
    </lineage>
</organism>
<evidence type="ECO:0000313" key="1">
    <source>
        <dbReference type="EMBL" id="KAL0169153.1"/>
    </source>
</evidence>
<comment type="caution">
    <text evidence="1">The sequence shown here is derived from an EMBL/GenBank/DDBJ whole genome shotgun (WGS) entry which is preliminary data.</text>
</comment>